<dbReference type="EMBL" id="JAOVQO010000007">
    <property type="protein sequence ID" value="MCU9848146.1"/>
    <property type="molecule type" value="Genomic_DNA"/>
</dbReference>
<proteinExistence type="predicted"/>
<evidence type="ECO:0008006" key="3">
    <source>
        <dbReference type="Google" id="ProtNLM"/>
    </source>
</evidence>
<reference evidence="1 2" key="1">
    <citation type="submission" date="2022-10" db="EMBL/GenBank/DDBJ databases">
        <title>Defluviimonas sp. nov., isolated from ocean surface sediments.</title>
        <authorList>
            <person name="He W."/>
            <person name="Wang L."/>
            <person name="Zhang D.-F."/>
        </authorList>
    </citation>
    <scope>NUCLEOTIDE SEQUENCE [LARGE SCALE GENOMIC DNA]</scope>
    <source>
        <strain evidence="1 2">WL0024</strain>
    </source>
</reference>
<protein>
    <recommendedName>
        <fullName evidence="3">Ferredoxin</fullName>
    </recommendedName>
</protein>
<name>A0ABT2X2H0_9RHOB</name>
<gene>
    <name evidence="1" type="ORF">OEZ60_09010</name>
</gene>
<evidence type="ECO:0000313" key="1">
    <source>
        <dbReference type="EMBL" id="MCU9848146.1"/>
    </source>
</evidence>
<keyword evidence="2" id="KW-1185">Reference proteome</keyword>
<dbReference type="RefSeq" id="WP_263335238.1">
    <property type="nucleotide sequence ID" value="NZ_JAOVQO010000007.1"/>
</dbReference>
<organism evidence="1 2">
    <name type="scientific">Albidovulum salinarum</name>
    <dbReference type="NCBI Taxonomy" id="2984153"/>
    <lineage>
        <taxon>Bacteria</taxon>
        <taxon>Pseudomonadati</taxon>
        <taxon>Pseudomonadota</taxon>
        <taxon>Alphaproteobacteria</taxon>
        <taxon>Rhodobacterales</taxon>
        <taxon>Paracoccaceae</taxon>
        <taxon>Albidovulum</taxon>
    </lineage>
</organism>
<comment type="caution">
    <text evidence="1">The sequence shown here is derived from an EMBL/GenBank/DDBJ whole genome shotgun (WGS) entry which is preliminary data.</text>
</comment>
<dbReference type="Proteomes" id="UP001209535">
    <property type="component" value="Unassembled WGS sequence"/>
</dbReference>
<evidence type="ECO:0000313" key="2">
    <source>
        <dbReference type="Proteomes" id="UP001209535"/>
    </source>
</evidence>
<sequence>MIENKKVVFETVDYRAPTLRGACGLCEQTGFRITVDREAVWETRRPDKRGDSIFNGTIDMHKDMLRVCEEHPPAALGVDIPFARDFFTSRTSILVCETHSY</sequence>
<accession>A0ABT2X2H0</accession>